<accession>A0A8X6RN03</accession>
<sequence>MGARQGVYIRREILKLIVRIPVVFLLRYLMSAVTLSRQSIRAHYEQMSVYERNRLIGLKEAEWTNRRITRILQGESMTKEIHLVTRLCGLVERCSTPNVIAPNGQSNLRK</sequence>
<evidence type="ECO:0000313" key="2">
    <source>
        <dbReference type="Proteomes" id="UP000887159"/>
    </source>
</evidence>
<keyword evidence="2" id="KW-1185">Reference proteome</keyword>
<dbReference type="AlphaFoldDB" id="A0A8X6RN03"/>
<organism evidence="1 2">
    <name type="scientific">Trichonephila clavipes</name>
    <name type="common">Golden silk orbweaver</name>
    <name type="synonym">Nephila clavipes</name>
    <dbReference type="NCBI Taxonomy" id="2585209"/>
    <lineage>
        <taxon>Eukaryota</taxon>
        <taxon>Metazoa</taxon>
        <taxon>Ecdysozoa</taxon>
        <taxon>Arthropoda</taxon>
        <taxon>Chelicerata</taxon>
        <taxon>Arachnida</taxon>
        <taxon>Araneae</taxon>
        <taxon>Araneomorphae</taxon>
        <taxon>Entelegynae</taxon>
        <taxon>Araneoidea</taxon>
        <taxon>Nephilidae</taxon>
        <taxon>Trichonephila</taxon>
    </lineage>
</organism>
<name>A0A8X6RN03_TRICX</name>
<dbReference type="Proteomes" id="UP000887159">
    <property type="component" value="Unassembled WGS sequence"/>
</dbReference>
<gene>
    <name evidence="1" type="ORF">TNCV_4002551</name>
</gene>
<proteinExistence type="predicted"/>
<reference evidence="1" key="1">
    <citation type="submission" date="2020-08" db="EMBL/GenBank/DDBJ databases">
        <title>Multicomponent nature underlies the extraordinary mechanical properties of spider dragline silk.</title>
        <authorList>
            <person name="Kono N."/>
            <person name="Nakamura H."/>
            <person name="Mori M."/>
            <person name="Yoshida Y."/>
            <person name="Ohtoshi R."/>
            <person name="Malay A.D."/>
            <person name="Moran D.A.P."/>
            <person name="Tomita M."/>
            <person name="Numata K."/>
            <person name="Arakawa K."/>
        </authorList>
    </citation>
    <scope>NUCLEOTIDE SEQUENCE</scope>
</reference>
<comment type="caution">
    <text evidence="1">The sequence shown here is derived from an EMBL/GenBank/DDBJ whole genome shotgun (WGS) entry which is preliminary data.</text>
</comment>
<dbReference type="EMBL" id="BMAU01021202">
    <property type="protein sequence ID" value="GFX98486.1"/>
    <property type="molecule type" value="Genomic_DNA"/>
</dbReference>
<evidence type="ECO:0000313" key="1">
    <source>
        <dbReference type="EMBL" id="GFX98486.1"/>
    </source>
</evidence>
<protein>
    <submittedName>
        <fullName evidence="1">Uncharacterized protein</fullName>
    </submittedName>
</protein>